<evidence type="ECO:0000313" key="1">
    <source>
        <dbReference type="EMBL" id="HHF53169.1"/>
    </source>
</evidence>
<dbReference type="AlphaFoldDB" id="A0A7V5HMV7"/>
<dbReference type="EMBL" id="DRTX01000119">
    <property type="protein sequence ID" value="HHF53169.1"/>
    <property type="molecule type" value="Genomic_DNA"/>
</dbReference>
<reference evidence="1" key="1">
    <citation type="journal article" date="2020" name="mSystems">
        <title>Genome- and Community-Level Interaction Insights into Carbon Utilization and Element Cycling Functions of Hydrothermarchaeota in Hydrothermal Sediment.</title>
        <authorList>
            <person name="Zhou Z."/>
            <person name="Liu Y."/>
            <person name="Xu W."/>
            <person name="Pan J."/>
            <person name="Luo Z.H."/>
            <person name="Li M."/>
        </authorList>
    </citation>
    <scope>NUCLEOTIDE SEQUENCE [LARGE SCALE GENOMIC DNA]</scope>
    <source>
        <strain evidence="1">HyVt-96</strain>
    </source>
</reference>
<organism evidence="1">
    <name type="scientific">candidate division WOR-3 bacterium</name>
    <dbReference type="NCBI Taxonomy" id="2052148"/>
    <lineage>
        <taxon>Bacteria</taxon>
        <taxon>Bacteria division WOR-3</taxon>
    </lineage>
</organism>
<dbReference type="Proteomes" id="UP000886050">
    <property type="component" value="Unassembled WGS sequence"/>
</dbReference>
<accession>A0A7V5HMV7</accession>
<protein>
    <recommendedName>
        <fullName evidence="2">DUF560 domain-containing protein</fullName>
    </recommendedName>
</protein>
<proteinExistence type="predicted"/>
<comment type="caution">
    <text evidence="1">The sequence shown here is derived from an EMBL/GenBank/DDBJ whole genome shotgun (WGS) entry which is preliminary data.</text>
</comment>
<sequence>MIGNIVLTFIISINFTLTAGQEYSNNIFQDSAGIDDGIFSLLLDLETDGNSPFLLFISPQYNKFLEHDSLSYFKNLMGLSYFVDLPGVGNYIKLGVEHLFKYSNGYTEYQRISFVPELKIYPTDQTMLKANYTYRYLEYTDYFKESEHIAKLNFSFFPLTRTTVKLLSHMGMKNVKLIEYSNTYVRPTIGRRQPRIPVVYSISEGSLYRIGYGIRISRSLTDYAGVYFQYTKRNLIGGEAPSSSGSVYIDSDIFDDPYAYDLTGYVVGTTVYLPLLIKVNMELGLETRDYLNTYTADSTALRKDNLKYFYLLLKKSFPIGSRGLDLNMDYLYNQNNSNVERYVYNMGSLRFFLSFSI</sequence>
<gene>
    <name evidence="1" type="ORF">ENL43_02255</name>
</gene>
<name>A0A7V5HMV7_UNCW3</name>
<evidence type="ECO:0008006" key="2">
    <source>
        <dbReference type="Google" id="ProtNLM"/>
    </source>
</evidence>